<evidence type="ECO:0000313" key="6">
    <source>
        <dbReference type="EMBL" id="CAD7289234.1"/>
    </source>
</evidence>
<dbReference type="InterPro" id="IPR001867">
    <property type="entry name" value="OmpR/PhoB-type_DNA-bd"/>
</dbReference>
<dbReference type="InterPro" id="IPR036388">
    <property type="entry name" value="WH-like_DNA-bd_sf"/>
</dbReference>
<dbReference type="Proteomes" id="UP000789359">
    <property type="component" value="Unassembled WGS sequence"/>
</dbReference>
<dbReference type="CDD" id="cd00156">
    <property type="entry name" value="REC"/>
    <property type="match status" value="1"/>
</dbReference>
<accession>A0ABN7K9N4</accession>
<dbReference type="Gene3D" id="3.40.50.2300">
    <property type="match status" value="1"/>
</dbReference>
<reference evidence="6 7" key="1">
    <citation type="submission" date="2020-11" db="EMBL/GenBank/DDBJ databases">
        <authorList>
            <person name="Peeters C."/>
        </authorList>
    </citation>
    <scope>NUCLEOTIDE SEQUENCE [LARGE SCALE GENOMIC DNA]</scope>
    <source>
        <strain evidence="6 7">LMG 8286</strain>
    </source>
</reference>
<comment type="caution">
    <text evidence="6">The sequence shown here is derived from an EMBL/GenBank/DDBJ whole genome shotgun (WGS) entry which is preliminary data.</text>
</comment>
<dbReference type="InterPro" id="IPR011006">
    <property type="entry name" value="CheY-like_superfamily"/>
</dbReference>
<feature type="DNA-binding region" description="OmpR/PhoB-type" evidence="3">
    <location>
        <begin position="122"/>
        <end position="216"/>
    </location>
</feature>
<evidence type="ECO:0000256" key="1">
    <source>
        <dbReference type="ARBA" id="ARBA00023125"/>
    </source>
</evidence>
<feature type="domain" description="Response regulatory" evidence="4">
    <location>
        <begin position="3"/>
        <end position="117"/>
    </location>
</feature>
<keyword evidence="7" id="KW-1185">Reference proteome</keyword>
<dbReference type="CDD" id="cd00383">
    <property type="entry name" value="trans_reg_C"/>
    <property type="match status" value="1"/>
</dbReference>
<dbReference type="EMBL" id="CAJHOE010000007">
    <property type="protein sequence ID" value="CAD7289234.1"/>
    <property type="molecule type" value="Genomic_DNA"/>
</dbReference>
<gene>
    <name evidence="6" type="primary">arlR_2</name>
    <name evidence="6" type="ORF">LMG8286_01711</name>
</gene>
<evidence type="ECO:0000256" key="3">
    <source>
        <dbReference type="PROSITE-ProRule" id="PRU01091"/>
    </source>
</evidence>
<dbReference type="SUPFAM" id="SSF52172">
    <property type="entry name" value="CheY-like"/>
    <property type="match status" value="1"/>
</dbReference>
<evidence type="ECO:0000256" key="2">
    <source>
        <dbReference type="PROSITE-ProRule" id="PRU00169"/>
    </source>
</evidence>
<dbReference type="InterPro" id="IPR001789">
    <property type="entry name" value="Sig_transdc_resp-reg_receiver"/>
</dbReference>
<dbReference type="PROSITE" id="PS51755">
    <property type="entry name" value="OMPR_PHOB"/>
    <property type="match status" value="1"/>
</dbReference>
<evidence type="ECO:0000313" key="7">
    <source>
        <dbReference type="Proteomes" id="UP000789359"/>
    </source>
</evidence>
<keyword evidence="1 3" id="KW-0238">DNA-binding</keyword>
<feature type="domain" description="OmpR/PhoB-type" evidence="5">
    <location>
        <begin position="122"/>
        <end position="216"/>
    </location>
</feature>
<dbReference type="SUPFAM" id="SSF46894">
    <property type="entry name" value="C-terminal effector domain of the bipartite response regulators"/>
    <property type="match status" value="1"/>
</dbReference>
<proteinExistence type="predicted"/>
<organism evidence="6 7">
    <name type="scientific">Campylobacter suis</name>
    <dbReference type="NCBI Taxonomy" id="2790657"/>
    <lineage>
        <taxon>Bacteria</taxon>
        <taxon>Pseudomonadati</taxon>
        <taxon>Campylobacterota</taxon>
        <taxon>Epsilonproteobacteria</taxon>
        <taxon>Campylobacterales</taxon>
        <taxon>Campylobacteraceae</taxon>
        <taxon>Campylobacter</taxon>
    </lineage>
</organism>
<name>A0ABN7K9N4_9BACT</name>
<protein>
    <submittedName>
        <fullName evidence="6">Response regulator ArlR</fullName>
    </submittedName>
</protein>
<comment type="caution">
    <text evidence="2">Lacks conserved residue(s) required for the propagation of feature annotation.</text>
</comment>
<dbReference type="Gene3D" id="1.10.10.10">
    <property type="entry name" value="Winged helix-like DNA-binding domain superfamily/Winged helix DNA-binding domain"/>
    <property type="match status" value="1"/>
</dbReference>
<evidence type="ECO:0000259" key="4">
    <source>
        <dbReference type="PROSITE" id="PS50110"/>
    </source>
</evidence>
<dbReference type="PROSITE" id="PS50110">
    <property type="entry name" value="RESPONSE_REGULATORY"/>
    <property type="match status" value="1"/>
</dbReference>
<dbReference type="Pfam" id="PF00486">
    <property type="entry name" value="Trans_reg_C"/>
    <property type="match status" value="1"/>
</dbReference>
<sequence>MKRILLFSDDFELAVSLKTILYRFNFRIVEFQNEREIIADFDAGSRYDLYVFELKSKNINLNLVKFIRDNENFTPIMLILDERRPEVFKKIYYARVDGFIVKPFLPDEIIFHFFKLTKSLLGTRFEFENGLVFDRSTLLITYDQEKIYLGKKEAMLLESLGKNSPHVVTFSELEYFIYHGENISQDRLRSLVRELRAKLPIDIIKTVRGVGYRIDYIVRDR</sequence>
<dbReference type="InterPro" id="IPR016032">
    <property type="entry name" value="Sig_transdc_resp-reg_C-effctor"/>
</dbReference>
<evidence type="ECO:0000259" key="5">
    <source>
        <dbReference type="PROSITE" id="PS51755"/>
    </source>
</evidence>
<dbReference type="SMART" id="SM00862">
    <property type="entry name" value="Trans_reg_C"/>
    <property type="match status" value="1"/>
</dbReference>
<dbReference type="RefSeq" id="WP_230057447.1">
    <property type="nucleotide sequence ID" value="NZ_CAJHOE010000007.1"/>
</dbReference>